<dbReference type="AlphaFoldDB" id="X0TFL3"/>
<keyword evidence="1" id="KW-0813">Transport</keyword>
<feature type="non-terminal residue" evidence="6">
    <location>
        <position position="245"/>
    </location>
</feature>
<dbReference type="SMART" id="SM00957">
    <property type="entry name" value="SecA_DEAD"/>
    <property type="match status" value="1"/>
</dbReference>
<feature type="domain" description="Helicase ATP-binding" evidence="4">
    <location>
        <begin position="125"/>
        <end position="245"/>
    </location>
</feature>
<dbReference type="GO" id="GO:0005829">
    <property type="term" value="C:cytosol"/>
    <property type="evidence" value="ECO:0007669"/>
    <property type="project" value="TreeGrafter"/>
</dbReference>
<evidence type="ECO:0000259" key="5">
    <source>
        <dbReference type="PROSITE" id="PS51196"/>
    </source>
</evidence>
<dbReference type="PROSITE" id="PS51196">
    <property type="entry name" value="SECA_MOTOR_DEAD"/>
    <property type="match status" value="1"/>
</dbReference>
<feature type="coiled-coil region" evidence="3">
    <location>
        <begin position="51"/>
        <end position="85"/>
    </location>
</feature>
<organism evidence="6">
    <name type="scientific">marine sediment metagenome</name>
    <dbReference type="NCBI Taxonomy" id="412755"/>
    <lineage>
        <taxon>unclassified sequences</taxon>
        <taxon>metagenomes</taxon>
        <taxon>ecological metagenomes</taxon>
    </lineage>
</organism>
<gene>
    <name evidence="6" type="ORF">S01H1_29662</name>
</gene>
<feature type="domain" description="SecA family profile" evidence="5">
    <location>
        <begin position="3"/>
        <end position="245"/>
    </location>
</feature>
<dbReference type="InterPro" id="IPR014018">
    <property type="entry name" value="SecA_motor_DEAD"/>
</dbReference>
<dbReference type="SUPFAM" id="SSF52540">
    <property type="entry name" value="P-loop containing nucleoside triphosphate hydrolases"/>
    <property type="match status" value="1"/>
</dbReference>
<dbReference type="InterPro" id="IPR027417">
    <property type="entry name" value="P-loop_NTPase"/>
</dbReference>
<dbReference type="InterPro" id="IPR000185">
    <property type="entry name" value="SecA"/>
</dbReference>
<keyword evidence="3" id="KW-0175">Coiled coil</keyword>
<dbReference type="GO" id="GO:0005886">
    <property type="term" value="C:plasma membrane"/>
    <property type="evidence" value="ECO:0007669"/>
    <property type="project" value="TreeGrafter"/>
</dbReference>
<dbReference type="EMBL" id="BARS01018215">
    <property type="protein sequence ID" value="GAF91959.1"/>
    <property type="molecule type" value="Genomic_DNA"/>
</dbReference>
<dbReference type="PROSITE" id="PS51192">
    <property type="entry name" value="HELICASE_ATP_BIND_1"/>
    <property type="match status" value="1"/>
</dbReference>
<comment type="caution">
    <text evidence="6">The sequence shown here is derived from an EMBL/GenBank/DDBJ whole genome shotgun (WGS) entry which is preliminary data.</text>
</comment>
<keyword evidence="2" id="KW-0811">Translocation</keyword>
<accession>X0TFL3</accession>
<dbReference type="PANTHER" id="PTHR30612">
    <property type="entry name" value="SECA INNER MEMBRANE COMPONENT OF SEC PROTEIN SECRETION SYSTEM"/>
    <property type="match status" value="1"/>
</dbReference>
<dbReference type="PRINTS" id="PR00906">
    <property type="entry name" value="SECA"/>
</dbReference>
<dbReference type="Gene3D" id="3.40.50.300">
    <property type="entry name" value="P-loop containing nucleotide triphosphate hydrolases"/>
    <property type="match status" value="1"/>
</dbReference>
<dbReference type="GO" id="GO:0006886">
    <property type="term" value="P:intracellular protein transport"/>
    <property type="evidence" value="ECO:0007669"/>
    <property type="project" value="InterPro"/>
</dbReference>
<name>X0TFL3_9ZZZZ</name>
<dbReference type="Pfam" id="PF07517">
    <property type="entry name" value="SecA_DEAD"/>
    <property type="match status" value="1"/>
</dbReference>
<evidence type="ECO:0000256" key="3">
    <source>
        <dbReference type="SAM" id="Coils"/>
    </source>
</evidence>
<dbReference type="GO" id="GO:0017038">
    <property type="term" value="P:protein import"/>
    <property type="evidence" value="ECO:0007669"/>
    <property type="project" value="InterPro"/>
</dbReference>
<dbReference type="GO" id="GO:0006605">
    <property type="term" value="P:protein targeting"/>
    <property type="evidence" value="ECO:0007669"/>
    <property type="project" value="InterPro"/>
</dbReference>
<dbReference type="GO" id="GO:0005524">
    <property type="term" value="F:ATP binding"/>
    <property type="evidence" value="ECO:0007669"/>
    <property type="project" value="InterPro"/>
</dbReference>
<evidence type="ECO:0000313" key="6">
    <source>
        <dbReference type="EMBL" id="GAF91959.1"/>
    </source>
</evidence>
<dbReference type="CDD" id="cd17928">
    <property type="entry name" value="DEXDc_SecA"/>
    <property type="match status" value="1"/>
</dbReference>
<dbReference type="InterPro" id="IPR011115">
    <property type="entry name" value="SecA_DEAD"/>
</dbReference>
<evidence type="ECO:0000256" key="1">
    <source>
        <dbReference type="ARBA" id="ARBA00022927"/>
    </source>
</evidence>
<dbReference type="PANTHER" id="PTHR30612:SF0">
    <property type="entry name" value="CHLOROPLAST PROTEIN-TRANSPORTING ATPASE"/>
    <property type="match status" value="1"/>
</dbReference>
<evidence type="ECO:0000256" key="2">
    <source>
        <dbReference type="ARBA" id="ARBA00023010"/>
    </source>
</evidence>
<keyword evidence="1" id="KW-0653">Protein transport</keyword>
<sequence>MFKFLVNKIVGSQSERILKGFKPLVDKINGFEETIASLSDDQLRAKADEFKKRIKARSGEFEKDLQDLEQQLKEVAIAQEKQKLKIKIKDINNKILEDVLPEAFAVVREAAKRTIGLRHYDVQLLGGITLHYGMIAEMSNGEGKTLVATLAAYLNALTGEGVHVVTVNDYLARRDRYWMGPVYEFLGLSVGAIQHDMDDRQRQIAYNCDIAYGTNNEFGFDYLRDNMKFRKADMAQRGFHYAIVD</sequence>
<dbReference type="InterPro" id="IPR014001">
    <property type="entry name" value="Helicase_ATP-bd"/>
</dbReference>
<reference evidence="6" key="1">
    <citation type="journal article" date="2014" name="Front. Microbiol.">
        <title>High frequency of phylogenetically diverse reductive dehalogenase-homologous genes in deep subseafloor sedimentary metagenomes.</title>
        <authorList>
            <person name="Kawai M."/>
            <person name="Futagami T."/>
            <person name="Toyoda A."/>
            <person name="Takaki Y."/>
            <person name="Nishi S."/>
            <person name="Hori S."/>
            <person name="Arai W."/>
            <person name="Tsubouchi T."/>
            <person name="Morono Y."/>
            <person name="Uchiyama I."/>
            <person name="Ito T."/>
            <person name="Fujiyama A."/>
            <person name="Inagaki F."/>
            <person name="Takami H."/>
        </authorList>
    </citation>
    <scope>NUCLEOTIDE SEQUENCE</scope>
    <source>
        <strain evidence="6">Expedition CK06-06</strain>
    </source>
</reference>
<dbReference type="GO" id="GO:0031522">
    <property type="term" value="C:cell envelope Sec protein transport complex"/>
    <property type="evidence" value="ECO:0007669"/>
    <property type="project" value="TreeGrafter"/>
</dbReference>
<dbReference type="GO" id="GO:0043952">
    <property type="term" value="P:protein transport by the Sec complex"/>
    <property type="evidence" value="ECO:0007669"/>
    <property type="project" value="TreeGrafter"/>
</dbReference>
<evidence type="ECO:0000259" key="4">
    <source>
        <dbReference type="PROSITE" id="PS51192"/>
    </source>
</evidence>
<protein>
    <submittedName>
        <fullName evidence="6">Uncharacterized protein</fullName>
    </submittedName>
</protein>
<proteinExistence type="predicted"/>